<evidence type="ECO:0000256" key="3">
    <source>
        <dbReference type="ARBA" id="ARBA00022448"/>
    </source>
</evidence>
<dbReference type="Proteomes" id="UP000712157">
    <property type="component" value="Unassembled WGS sequence"/>
</dbReference>
<feature type="chain" id="PRO_5038004431" evidence="6">
    <location>
        <begin position="25"/>
        <end position="585"/>
    </location>
</feature>
<dbReference type="FunFam" id="3.90.76.10:FF:000001">
    <property type="entry name" value="Oligopeptide ABC transporter substrate-binding protein"/>
    <property type="match status" value="1"/>
</dbReference>
<evidence type="ECO:0000256" key="6">
    <source>
        <dbReference type="SAM" id="SignalP"/>
    </source>
</evidence>
<proteinExistence type="inferred from homology"/>
<dbReference type="EMBL" id="JAHQCW010000004">
    <property type="protein sequence ID" value="MBU9735597.1"/>
    <property type="molecule type" value="Genomic_DNA"/>
</dbReference>
<dbReference type="PANTHER" id="PTHR30290:SF10">
    <property type="entry name" value="PERIPLASMIC OLIGOPEPTIDE-BINDING PROTEIN-RELATED"/>
    <property type="match status" value="1"/>
</dbReference>
<dbReference type="GO" id="GO:0030313">
    <property type="term" value="C:cell envelope"/>
    <property type="evidence" value="ECO:0007669"/>
    <property type="project" value="UniProtKB-SubCell"/>
</dbReference>
<feature type="signal peptide" evidence="6">
    <location>
        <begin position="1"/>
        <end position="24"/>
    </location>
</feature>
<dbReference type="Gene3D" id="3.90.76.10">
    <property type="entry name" value="Dipeptide-binding Protein, Domain 1"/>
    <property type="match status" value="1"/>
</dbReference>
<organism evidence="8 9">
    <name type="scientific">Diplocloster agilis</name>
    <dbReference type="NCBI Taxonomy" id="2850323"/>
    <lineage>
        <taxon>Bacteria</taxon>
        <taxon>Bacillati</taxon>
        <taxon>Bacillota</taxon>
        <taxon>Clostridia</taxon>
        <taxon>Lachnospirales</taxon>
        <taxon>Lachnospiraceae</taxon>
        <taxon>Diplocloster</taxon>
    </lineage>
</organism>
<evidence type="ECO:0000256" key="4">
    <source>
        <dbReference type="ARBA" id="ARBA00022729"/>
    </source>
</evidence>
<dbReference type="GO" id="GO:1904680">
    <property type="term" value="F:peptide transmembrane transporter activity"/>
    <property type="evidence" value="ECO:0007669"/>
    <property type="project" value="TreeGrafter"/>
</dbReference>
<dbReference type="RefSeq" id="WP_238720653.1">
    <property type="nucleotide sequence ID" value="NZ_JAHQCW010000004.1"/>
</dbReference>
<dbReference type="CDD" id="cd08504">
    <property type="entry name" value="PBP2_OppA"/>
    <property type="match status" value="1"/>
</dbReference>
<sequence length="585" mass="64425">MKKVISLFLALVLCLSVTACGSKAATESDTGKTDAGNTDTAKGEEQDKDTSGSGDELAIDVALGYSEPHSMDPTLATGADQFEILFHMSEGLMKFAAIEDTVSGNDNQYSSEVVCGQAESYDFDEASLTYTFHLRDDIFWSDGEKVTADNFVYAWQRLVDPKTAASNGTLLNNIVKNATAITEGTMEPSELGITAVDEKTLTITLENSCSYFLDMCTHYGLYPLRQDVIEANGDTWTEAETFISNGAYVMTDWVHDSYIELTKNEKYYDYANLGPSKITFHLSDSETSNMAAYQSGEYNFVSGIPTDQIESLIASGDAYSNPRLNVTYLYLNCKTIPDWRVRAAITLAIDKENLVTNVTQDGSTAATGLIPNGVTNSENKVWTDAVGEVMYAWLQEKYPDYDLSTYSGRCELAKVLYDEAVADGWDGSATMEYKFNTSDTNKAVAEAVQSDLSGILEAKVTLGNIDSAGYTETISKGGFHLARLGYGITFNDAIGYYQLFGTNGNFEYSGWSDANYDKLVEQASTMQNGPERDKVLEEIEQIMYSENGFSVCPLYYASYVYCMKDLQNTFYSAISNLTYFGYATK</sequence>
<dbReference type="GO" id="GO:0043190">
    <property type="term" value="C:ATP-binding cassette (ABC) transporter complex"/>
    <property type="evidence" value="ECO:0007669"/>
    <property type="project" value="InterPro"/>
</dbReference>
<dbReference type="AlphaFoldDB" id="A0A949JXK0"/>
<dbReference type="InterPro" id="IPR000914">
    <property type="entry name" value="SBP_5_dom"/>
</dbReference>
<dbReference type="PIRSF" id="PIRSF002741">
    <property type="entry name" value="MppA"/>
    <property type="match status" value="1"/>
</dbReference>
<dbReference type="Gene3D" id="3.10.105.10">
    <property type="entry name" value="Dipeptide-binding Protein, Domain 3"/>
    <property type="match status" value="1"/>
</dbReference>
<name>A0A949JXK0_9FIRM</name>
<dbReference type="Pfam" id="PF00496">
    <property type="entry name" value="SBP_bac_5"/>
    <property type="match status" value="1"/>
</dbReference>
<dbReference type="GO" id="GO:0015833">
    <property type="term" value="P:peptide transport"/>
    <property type="evidence" value="ECO:0007669"/>
    <property type="project" value="TreeGrafter"/>
</dbReference>
<feature type="domain" description="Solute-binding protein family 5" evidence="7">
    <location>
        <begin position="114"/>
        <end position="506"/>
    </location>
</feature>
<keyword evidence="3" id="KW-0813">Transport</keyword>
<comment type="caution">
    <text evidence="8">The sequence shown here is derived from an EMBL/GenBank/DDBJ whole genome shotgun (WGS) entry which is preliminary data.</text>
</comment>
<evidence type="ECO:0000256" key="5">
    <source>
        <dbReference type="SAM" id="MobiDB-lite"/>
    </source>
</evidence>
<dbReference type="Gene3D" id="3.40.190.10">
    <property type="entry name" value="Periplasmic binding protein-like II"/>
    <property type="match status" value="1"/>
</dbReference>
<reference evidence="8" key="1">
    <citation type="submission" date="2021-06" db="EMBL/GenBank/DDBJ databases">
        <title>Description of novel taxa of the family Lachnospiraceae.</title>
        <authorList>
            <person name="Chaplin A.V."/>
            <person name="Sokolova S.R."/>
            <person name="Pikina A.P."/>
            <person name="Korzhanova M."/>
            <person name="Belova V."/>
            <person name="Korostin D."/>
            <person name="Efimov B.A."/>
        </authorList>
    </citation>
    <scope>NUCLEOTIDE SEQUENCE</scope>
    <source>
        <strain evidence="8">ASD5720</strain>
    </source>
</reference>
<feature type="region of interest" description="Disordered" evidence="5">
    <location>
        <begin position="25"/>
        <end position="54"/>
    </location>
</feature>
<dbReference type="PROSITE" id="PS51257">
    <property type="entry name" value="PROKAR_LIPOPROTEIN"/>
    <property type="match status" value="1"/>
</dbReference>
<comment type="similarity">
    <text evidence="2">Belongs to the bacterial solute-binding protein 5 family.</text>
</comment>
<dbReference type="GO" id="GO:0042597">
    <property type="term" value="C:periplasmic space"/>
    <property type="evidence" value="ECO:0007669"/>
    <property type="project" value="UniProtKB-ARBA"/>
</dbReference>
<accession>A0A949JXK0</accession>
<dbReference type="SUPFAM" id="SSF53850">
    <property type="entry name" value="Periplasmic binding protein-like II"/>
    <property type="match status" value="1"/>
</dbReference>
<keyword evidence="4 6" id="KW-0732">Signal</keyword>
<evidence type="ECO:0000313" key="9">
    <source>
        <dbReference type="Proteomes" id="UP000712157"/>
    </source>
</evidence>
<keyword evidence="9" id="KW-1185">Reference proteome</keyword>
<evidence type="ECO:0000256" key="1">
    <source>
        <dbReference type="ARBA" id="ARBA00004196"/>
    </source>
</evidence>
<dbReference type="InterPro" id="IPR039424">
    <property type="entry name" value="SBP_5"/>
</dbReference>
<evidence type="ECO:0000313" key="8">
    <source>
        <dbReference type="EMBL" id="MBU9735597.1"/>
    </source>
</evidence>
<evidence type="ECO:0000259" key="7">
    <source>
        <dbReference type="Pfam" id="PF00496"/>
    </source>
</evidence>
<protein>
    <submittedName>
        <fullName evidence="8">Peptide ABC transporter substrate-binding protein</fullName>
    </submittedName>
</protein>
<feature type="compositionally biased region" description="Basic and acidic residues" evidence="5">
    <location>
        <begin position="41"/>
        <end position="50"/>
    </location>
</feature>
<gene>
    <name evidence="8" type="ORF">KTH89_03545</name>
</gene>
<dbReference type="InterPro" id="IPR030678">
    <property type="entry name" value="Peptide/Ni-bd"/>
</dbReference>
<dbReference type="PANTHER" id="PTHR30290">
    <property type="entry name" value="PERIPLASMIC BINDING COMPONENT OF ABC TRANSPORTER"/>
    <property type="match status" value="1"/>
</dbReference>
<evidence type="ECO:0000256" key="2">
    <source>
        <dbReference type="ARBA" id="ARBA00005695"/>
    </source>
</evidence>
<comment type="subcellular location">
    <subcellularLocation>
        <location evidence="1">Cell envelope</location>
    </subcellularLocation>
</comment>